<keyword evidence="11" id="KW-1185">Reference proteome</keyword>
<accession>A0ABW0ZS56</accession>
<name>A0ABW0ZS56_9ACTN</name>
<evidence type="ECO:0000256" key="2">
    <source>
        <dbReference type="ARBA" id="ARBA00008420"/>
    </source>
</evidence>
<evidence type="ECO:0000256" key="4">
    <source>
        <dbReference type="ARBA" id="ARBA00022679"/>
    </source>
</evidence>
<dbReference type="SUPFAM" id="SSF52540">
    <property type="entry name" value="P-loop containing nucleoside triphosphate hydrolases"/>
    <property type="match status" value="1"/>
</dbReference>
<dbReference type="InterPro" id="IPR031322">
    <property type="entry name" value="Shikimate/glucono_kinase"/>
</dbReference>
<keyword evidence="5 9" id="KW-0547">Nucleotide-binding</keyword>
<evidence type="ECO:0000256" key="8">
    <source>
        <dbReference type="ARBA" id="ARBA00048090"/>
    </source>
</evidence>
<dbReference type="PANTHER" id="PTHR43442">
    <property type="entry name" value="GLUCONOKINASE-RELATED"/>
    <property type="match status" value="1"/>
</dbReference>
<dbReference type="CDD" id="cd02021">
    <property type="entry name" value="GntK"/>
    <property type="match status" value="1"/>
</dbReference>
<sequence>MSARPAPAPPPASPAPLLVVMGVAGSGKTTFGTALSRRLGVAFADADDFHGPANIAKMSAGVPLDDADRLPWLRAIAAWLAEHARTGGVVTCSALKRGYRDLFRERTPEVAFVHLHGDPEAVRRRVAARPGHFMPASLVDSQFQTLEPLGPDEHGIVLDLDAPVERLVDAYLAAASPGRTRP</sequence>
<comment type="caution">
    <text evidence="10">The sequence shown here is derived from an EMBL/GenBank/DDBJ whole genome shotgun (WGS) entry which is preliminary data.</text>
</comment>
<evidence type="ECO:0000256" key="9">
    <source>
        <dbReference type="RuleBase" id="RU363066"/>
    </source>
</evidence>
<keyword evidence="4 9" id="KW-0808">Transferase</keyword>
<evidence type="ECO:0000256" key="1">
    <source>
        <dbReference type="ARBA" id="ARBA00004761"/>
    </source>
</evidence>
<organism evidence="10 11">
    <name type="scientific">Actinomadura rugatobispora</name>
    <dbReference type="NCBI Taxonomy" id="1994"/>
    <lineage>
        <taxon>Bacteria</taxon>
        <taxon>Bacillati</taxon>
        <taxon>Actinomycetota</taxon>
        <taxon>Actinomycetes</taxon>
        <taxon>Streptosporangiales</taxon>
        <taxon>Thermomonosporaceae</taxon>
        <taxon>Actinomadura</taxon>
    </lineage>
</organism>
<dbReference type="InterPro" id="IPR027417">
    <property type="entry name" value="P-loop_NTPase"/>
</dbReference>
<protein>
    <recommendedName>
        <fullName evidence="3 9">Gluconokinase</fullName>
        <ecNumber evidence="3 9">2.7.1.12</ecNumber>
    </recommendedName>
</protein>
<comment type="similarity">
    <text evidence="2 9">Belongs to the gluconokinase GntK/GntV family.</text>
</comment>
<dbReference type="Gene3D" id="3.40.50.300">
    <property type="entry name" value="P-loop containing nucleotide triphosphate hydrolases"/>
    <property type="match status" value="1"/>
</dbReference>
<evidence type="ECO:0000256" key="7">
    <source>
        <dbReference type="ARBA" id="ARBA00022840"/>
    </source>
</evidence>
<evidence type="ECO:0000256" key="6">
    <source>
        <dbReference type="ARBA" id="ARBA00022777"/>
    </source>
</evidence>
<evidence type="ECO:0000313" key="10">
    <source>
        <dbReference type="EMBL" id="MFC5745243.1"/>
    </source>
</evidence>
<dbReference type="Proteomes" id="UP001596074">
    <property type="component" value="Unassembled WGS sequence"/>
</dbReference>
<dbReference type="InterPro" id="IPR006001">
    <property type="entry name" value="Therm_gnt_kin"/>
</dbReference>
<comment type="pathway">
    <text evidence="1">Carbohydrate acid metabolism.</text>
</comment>
<gene>
    <name evidence="10" type="ORF">ACFPZN_06430</name>
</gene>
<keyword evidence="7 9" id="KW-0067">ATP-binding</keyword>
<comment type="catalytic activity">
    <reaction evidence="8 9">
        <text>D-gluconate + ATP = 6-phospho-D-gluconate + ADP + H(+)</text>
        <dbReference type="Rhea" id="RHEA:19433"/>
        <dbReference type="ChEBI" id="CHEBI:15378"/>
        <dbReference type="ChEBI" id="CHEBI:18391"/>
        <dbReference type="ChEBI" id="CHEBI:30616"/>
        <dbReference type="ChEBI" id="CHEBI:58759"/>
        <dbReference type="ChEBI" id="CHEBI:456216"/>
        <dbReference type="EC" id="2.7.1.12"/>
    </reaction>
</comment>
<dbReference type="Pfam" id="PF01202">
    <property type="entry name" value="SKI"/>
    <property type="match status" value="1"/>
</dbReference>
<dbReference type="EC" id="2.7.1.12" evidence="3 9"/>
<evidence type="ECO:0000313" key="11">
    <source>
        <dbReference type="Proteomes" id="UP001596074"/>
    </source>
</evidence>
<evidence type="ECO:0000256" key="3">
    <source>
        <dbReference type="ARBA" id="ARBA00012054"/>
    </source>
</evidence>
<dbReference type="NCBIfam" id="TIGR01313">
    <property type="entry name" value="therm_gnt_kin"/>
    <property type="match status" value="1"/>
</dbReference>
<dbReference type="EMBL" id="JBHSON010000007">
    <property type="protein sequence ID" value="MFC5745243.1"/>
    <property type="molecule type" value="Genomic_DNA"/>
</dbReference>
<dbReference type="RefSeq" id="WP_378280869.1">
    <property type="nucleotide sequence ID" value="NZ_JBHSON010000007.1"/>
</dbReference>
<keyword evidence="6 9" id="KW-0418">Kinase</keyword>
<dbReference type="PANTHER" id="PTHR43442:SF3">
    <property type="entry name" value="GLUCONOKINASE-RELATED"/>
    <property type="match status" value="1"/>
</dbReference>
<proteinExistence type="inferred from homology"/>
<evidence type="ECO:0000256" key="5">
    <source>
        <dbReference type="ARBA" id="ARBA00022741"/>
    </source>
</evidence>
<reference evidence="11" key="1">
    <citation type="journal article" date="2019" name="Int. J. Syst. Evol. Microbiol.">
        <title>The Global Catalogue of Microorganisms (GCM) 10K type strain sequencing project: providing services to taxonomists for standard genome sequencing and annotation.</title>
        <authorList>
            <consortium name="The Broad Institute Genomics Platform"/>
            <consortium name="The Broad Institute Genome Sequencing Center for Infectious Disease"/>
            <person name="Wu L."/>
            <person name="Ma J."/>
        </authorList>
    </citation>
    <scope>NUCLEOTIDE SEQUENCE [LARGE SCALE GENOMIC DNA]</scope>
    <source>
        <strain evidence="11">KCTC 42087</strain>
    </source>
</reference>